<accession>A0A1G6LUZ0</accession>
<proteinExistence type="predicted"/>
<evidence type="ECO:0000256" key="1">
    <source>
        <dbReference type="SAM" id="Phobius"/>
    </source>
</evidence>
<keyword evidence="1" id="KW-1133">Transmembrane helix</keyword>
<dbReference type="SUPFAM" id="SSF101898">
    <property type="entry name" value="NHL repeat"/>
    <property type="match status" value="1"/>
</dbReference>
<dbReference type="STRING" id="1271860.SAMN05216174_102246"/>
<evidence type="ECO:0000256" key="2">
    <source>
        <dbReference type="SAM" id="SignalP"/>
    </source>
</evidence>
<feature type="signal peptide" evidence="2">
    <location>
        <begin position="1"/>
        <end position="23"/>
    </location>
</feature>
<organism evidence="3 4">
    <name type="scientific">Actinokineospora iranica</name>
    <dbReference type="NCBI Taxonomy" id="1271860"/>
    <lineage>
        <taxon>Bacteria</taxon>
        <taxon>Bacillati</taxon>
        <taxon>Actinomycetota</taxon>
        <taxon>Actinomycetes</taxon>
        <taxon>Pseudonocardiales</taxon>
        <taxon>Pseudonocardiaceae</taxon>
        <taxon>Actinokineospora</taxon>
    </lineage>
</organism>
<dbReference type="RefSeq" id="WP_407640495.1">
    <property type="nucleotide sequence ID" value="NZ_FMZZ01000002.1"/>
</dbReference>
<evidence type="ECO:0000313" key="3">
    <source>
        <dbReference type="EMBL" id="SDC46874.1"/>
    </source>
</evidence>
<evidence type="ECO:0008006" key="5">
    <source>
        <dbReference type="Google" id="ProtNLM"/>
    </source>
</evidence>
<name>A0A1G6LUZ0_9PSEU</name>
<keyword evidence="2" id="KW-0732">Signal</keyword>
<protein>
    <recommendedName>
        <fullName evidence="5">Esterase-like activity of phytase</fullName>
    </recommendedName>
</protein>
<dbReference type="EMBL" id="FMZZ01000002">
    <property type="protein sequence ID" value="SDC46874.1"/>
    <property type="molecule type" value="Genomic_DNA"/>
</dbReference>
<feature type="chain" id="PRO_5011689283" description="Esterase-like activity of phytase" evidence="2">
    <location>
        <begin position="24"/>
        <end position="343"/>
    </location>
</feature>
<keyword evidence="1" id="KW-0812">Transmembrane</keyword>
<dbReference type="Proteomes" id="UP000199501">
    <property type="component" value="Unassembled WGS sequence"/>
</dbReference>
<dbReference type="AlphaFoldDB" id="A0A1G6LUZ0"/>
<sequence>MRALATAALVVGLSLVGAAGVAAQPKAPSDACTVADKRLGELSGLVADGERWYAVNDGGTKSSVYVLTKDCAVEKVINGPTDPFDVEDLARGADGTFWLADTGDNDKKRATVALIALTPTGKSTLFRLTYPDGPHDTEALLLDKNGTPYLVTKSPFGRADVYRPVAGLVAPGPTALENVASIQFSSTDTQGGPISSAIGSVVVTGGSVSADGKVVALRTYTDAYLYSAPDGDVVAALKREAVRVPLPNEPQGEAVALEPDGTLVSASEGVGTPIRVVKGAAALLAPAAAHKDTRDDAARPGGAAAPAAADNAGGLSTLPAIGFTVAAVGAVLLVMHRRAARRS</sequence>
<gene>
    <name evidence="3" type="ORF">SAMN05216174_102246</name>
</gene>
<keyword evidence="4" id="KW-1185">Reference proteome</keyword>
<keyword evidence="1" id="KW-0472">Membrane</keyword>
<reference evidence="4" key="1">
    <citation type="submission" date="2016-10" db="EMBL/GenBank/DDBJ databases">
        <authorList>
            <person name="Varghese N."/>
            <person name="Submissions S."/>
        </authorList>
    </citation>
    <scope>NUCLEOTIDE SEQUENCE [LARGE SCALE GENOMIC DNA]</scope>
    <source>
        <strain evidence="4">IBRC-M 10403</strain>
    </source>
</reference>
<feature type="transmembrane region" description="Helical" evidence="1">
    <location>
        <begin position="315"/>
        <end position="335"/>
    </location>
</feature>
<evidence type="ECO:0000313" key="4">
    <source>
        <dbReference type="Proteomes" id="UP000199501"/>
    </source>
</evidence>